<feature type="transmembrane region" description="Helical" evidence="1">
    <location>
        <begin position="343"/>
        <end position="366"/>
    </location>
</feature>
<dbReference type="AlphaFoldDB" id="D6PDP8"/>
<evidence type="ECO:0008006" key="3">
    <source>
        <dbReference type="Google" id="ProtNLM"/>
    </source>
</evidence>
<accession>D6PDP8</accession>
<evidence type="ECO:0000256" key="1">
    <source>
        <dbReference type="SAM" id="Phobius"/>
    </source>
</evidence>
<dbReference type="Pfam" id="PF13795">
    <property type="entry name" value="HupE_UreJ_2"/>
    <property type="match status" value="1"/>
</dbReference>
<protein>
    <recommendedName>
        <fullName evidence="3">HupE/UreJ family protein</fullName>
    </recommendedName>
</protein>
<evidence type="ECO:0000313" key="2">
    <source>
        <dbReference type="EMBL" id="ADD93849.1"/>
    </source>
</evidence>
<keyword evidence="1" id="KW-1133">Transmembrane helix</keyword>
<feature type="transmembrane region" description="Helical" evidence="1">
    <location>
        <begin position="263"/>
        <end position="284"/>
    </location>
</feature>
<reference evidence="2" key="1">
    <citation type="journal article" date="2010" name="ISME J.">
        <title>Metagenome of the Mediterranean deep chlorophyll maximum studied by direct and fosmid library 454 pyrosequencing.</title>
        <authorList>
            <person name="Ghai R."/>
            <person name="Martin-Cuadrado A.B."/>
            <person name="Molto A.G."/>
            <person name="Heredia I.G."/>
            <person name="Cabrera R."/>
            <person name="Martin J."/>
            <person name="Verdu M."/>
            <person name="Deschamps P."/>
            <person name="Moreira D."/>
            <person name="Lopez-Garcia P."/>
            <person name="Mira A."/>
            <person name="Rodriguez-Valera F."/>
        </authorList>
    </citation>
    <scope>NUCLEOTIDE SEQUENCE</scope>
</reference>
<keyword evidence="1" id="KW-0812">Transmembrane</keyword>
<feature type="transmembrane region" description="Helical" evidence="1">
    <location>
        <begin position="186"/>
        <end position="205"/>
    </location>
</feature>
<feature type="transmembrane region" description="Helical" evidence="1">
    <location>
        <begin position="304"/>
        <end position="331"/>
    </location>
</feature>
<feature type="transmembrane region" description="Helical" evidence="1">
    <location>
        <begin position="225"/>
        <end position="251"/>
    </location>
</feature>
<dbReference type="EMBL" id="GU943000">
    <property type="protein sequence ID" value="ADD93849.1"/>
    <property type="molecule type" value="Genomic_DNA"/>
</dbReference>
<proteinExistence type="predicted"/>
<organism evidence="2">
    <name type="scientific">uncultured marine bacterium MedDCM-OCT-S08-C116</name>
    <dbReference type="NCBI Taxonomy" id="743069"/>
    <lineage>
        <taxon>Bacteria</taxon>
        <taxon>environmental samples</taxon>
    </lineage>
</organism>
<keyword evidence="1" id="KW-0472">Membrane</keyword>
<dbReference type="InterPro" id="IPR032809">
    <property type="entry name" value="Put_HupE_UreJ"/>
</dbReference>
<name>D6PDP8_9BACT</name>
<sequence length="367" mass="40115">MADLSIKSTTTQDQALGRLVIIIDFNIEMFLADLDASVVSNTDDAQQGEDYDAYRRLSVAELSSEFSEQWPRFAASLVGRAGREALVFQLGGIEVENNVDLSLPRSSKVSIYSSLSDNNSPIEFGWDAKLGPLVLRQQDVTANPDDLYTAYLAPGSISAPIPRQGQAVQSTQAIITDYIKNGFIHIVPKGLDHILFVLGLFFYAARWQPLLGQVTLFTLAHSLTLFLASTGYIVISPTVIEPMIAASIIYIAYENIRRQRMNAIRILVIFVFGLLHGLGFASVLSDIMIDDSMPSAGGFANGKFILSLISFNIGVELGQLAVLAPAFLLFGVIANNALWYRKLIALPASYLIGAIGAWMLFTRVIID</sequence>